<organism evidence="1">
    <name type="scientific">Myoviridae sp. ctitt1</name>
    <dbReference type="NCBI Taxonomy" id="2825157"/>
    <lineage>
        <taxon>Viruses</taxon>
        <taxon>Duplodnaviria</taxon>
        <taxon>Heunggongvirae</taxon>
        <taxon>Uroviricota</taxon>
        <taxon>Caudoviricetes</taxon>
    </lineage>
</organism>
<dbReference type="SUPFAM" id="SSF69255">
    <property type="entry name" value="gp5 N-terminal domain-like"/>
    <property type="match status" value="1"/>
</dbReference>
<evidence type="ECO:0000313" key="1">
    <source>
        <dbReference type="EMBL" id="DAE19519.1"/>
    </source>
</evidence>
<protein>
    <submittedName>
        <fullName evidence="1">Valine-glycine repeat protein</fullName>
    </submittedName>
</protein>
<proteinExistence type="predicted"/>
<sequence>MKITSRFYIGSQTVTPVNVHLALELSGAGLGFVTVPGDENLQGKMVALDLGYSGKMLRWFTGIVERSQQAEKGWQRILVRELTGILARPMPCSIQHPTLRDVCNWVTEQCGLAFALPDGQKYTDTPIPNFTHSGSGYQLLNNLGRAFSIPDYIWQQLPEGVVFVGSWQESRWPSLPVEIPPGFSDQQTGGDTMRIVCVPSLRPGAVVNGQRVKRIDLTDDQMSVKWAVTDNKGREAQKSQFRRQAEKEFPELAAGLHLPKIGRVEAISDTTGHSDISDPFRPRFAVNVQLLDEDGKPDQTVPVYQAVPLPVGFGGSDSGLMQYPAPGTLVELGFSEARPDRPHIRQVMAQGLTLPAVAAGEQVQQSRAGVLHKTNSRGDVSRETDQALTEVARVRKLTVDEEQTDVAERRASVTGDDVLQVGGSHILHTLGAIEQMTAGDIDTGAGGDHRHAVGGQLVEVVGKLRRSVAKELQHFEAGKSWTGTDAINIFVLLDNLMMVVQRLAAADAAHIHNCQCGPSSPPTTAALFTAESVNAATLHAQLSPIIER</sequence>
<dbReference type="EMBL" id="BK015676">
    <property type="protein sequence ID" value="DAE19519.1"/>
    <property type="molecule type" value="Genomic_DNA"/>
</dbReference>
<accession>A0A8S5QJT5</accession>
<dbReference type="SUPFAM" id="SSF69349">
    <property type="entry name" value="Phage fibre proteins"/>
    <property type="match status" value="1"/>
</dbReference>
<reference evidence="1" key="1">
    <citation type="journal article" date="2021" name="Proc. Natl. Acad. Sci. U.S.A.">
        <title>A Catalog of Tens of Thousands of Viruses from Human Metagenomes Reveals Hidden Associations with Chronic Diseases.</title>
        <authorList>
            <person name="Tisza M.J."/>
            <person name="Buck C.B."/>
        </authorList>
    </citation>
    <scope>NUCLEOTIDE SEQUENCE</scope>
    <source>
        <strain evidence="1">Ctitt1</strain>
    </source>
</reference>
<name>A0A8S5QJT5_9CAUD</name>